<accession>A0A8B5XKK9</accession>
<dbReference type="EMBL" id="VMVH01000225">
    <property type="protein sequence ID" value="TVW23576.1"/>
    <property type="molecule type" value="Genomic_DNA"/>
</dbReference>
<dbReference type="Proteomes" id="UP000318940">
    <property type="component" value="Unassembled WGS sequence"/>
</dbReference>
<comment type="pathway">
    <text evidence="2">Cell wall biogenesis; lipoteichoic acid biosynthesis.</text>
</comment>
<dbReference type="PANTHER" id="PTHR47371:SF3">
    <property type="entry name" value="PHOSPHOGLYCEROL TRANSFERASE I"/>
    <property type="match status" value="1"/>
</dbReference>
<keyword evidence="9" id="KW-0378">Hydrolase</keyword>
<evidence type="ECO:0000256" key="4">
    <source>
        <dbReference type="ARBA" id="ARBA00022692"/>
    </source>
</evidence>
<protein>
    <submittedName>
        <fullName evidence="9">Sulfatase-like hydrolase/transferase</fullName>
    </submittedName>
</protein>
<dbReference type="GO" id="GO:0016740">
    <property type="term" value="F:transferase activity"/>
    <property type="evidence" value="ECO:0007669"/>
    <property type="project" value="UniProtKB-KW"/>
</dbReference>
<evidence type="ECO:0000313" key="9">
    <source>
        <dbReference type="EMBL" id="TVW23576.1"/>
    </source>
</evidence>
<dbReference type="Pfam" id="PF00884">
    <property type="entry name" value="Sulfatase"/>
    <property type="match status" value="1"/>
</dbReference>
<proteinExistence type="predicted"/>
<dbReference type="InterPro" id="IPR017850">
    <property type="entry name" value="Alkaline_phosphatase_core_sf"/>
</dbReference>
<organism evidence="9 10">
    <name type="scientific">Streptococcus pneumoniae</name>
    <dbReference type="NCBI Taxonomy" id="1313"/>
    <lineage>
        <taxon>Bacteria</taxon>
        <taxon>Bacillati</taxon>
        <taxon>Bacillota</taxon>
        <taxon>Bacilli</taxon>
        <taxon>Lactobacillales</taxon>
        <taxon>Streptococcaceae</taxon>
        <taxon>Streptococcus</taxon>
    </lineage>
</organism>
<feature type="non-terminal residue" evidence="9">
    <location>
        <position position="295"/>
    </location>
</feature>
<feature type="non-terminal residue" evidence="9">
    <location>
        <position position="1"/>
    </location>
</feature>
<evidence type="ECO:0000256" key="2">
    <source>
        <dbReference type="ARBA" id="ARBA00004936"/>
    </source>
</evidence>
<evidence type="ECO:0000259" key="8">
    <source>
        <dbReference type="Pfam" id="PF00884"/>
    </source>
</evidence>
<evidence type="ECO:0000256" key="6">
    <source>
        <dbReference type="ARBA" id="ARBA00023136"/>
    </source>
</evidence>
<dbReference type="InterPro" id="IPR000917">
    <property type="entry name" value="Sulfatase_N"/>
</dbReference>
<dbReference type="GO" id="GO:0016787">
    <property type="term" value="F:hydrolase activity"/>
    <property type="evidence" value="ECO:0007669"/>
    <property type="project" value="UniProtKB-KW"/>
</dbReference>
<dbReference type="AlphaFoldDB" id="A0A8B5XKK9"/>
<dbReference type="Gene3D" id="3.40.720.10">
    <property type="entry name" value="Alkaline Phosphatase, subunit A"/>
    <property type="match status" value="1"/>
</dbReference>
<dbReference type="PANTHER" id="PTHR47371">
    <property type="entry name" value="LIPOTEICHOIC ACID SYNTHASE"/>
    <property type="match status" value="1"/>
</dbReference>
<feature type="transmembrane region" description="Helical" evidence="7">
    <location>
        <begin position="58"/>
        <end position="76"/>
    </location>
</feature>
<reference evidence="9 10" key="1">
    <citation type="submission" date="2019-07" db="EMBL/GenBank/DDBJ databases">
        <authorList>
            <person name="Mohale T."/>
        </authorList>
    </citation>
    <scope>NUCLEOTIDE SEQUENCE [LARGE SCALE GENOMIC DNA]</scope>
    <source>
        <strain evidence="9 10">NTPn 189</strain>
    </source>
</reference>
<keyword evidence="5 7" id="KW-1133">Transmembrane helix</keyword>
<feature type="transmembrane region" description="Helical" evidence="7">
    <location>
        <begin position="28"/>
        <end position="46"/>
    </location>
</feature>
<evidence type="ECO:0000256" key="1">
    <source>
        <dbReference type="ARBA" id="ARBA00004651"/>
    </source>
</evidence>
<evidence type="ECO:0000256" key="7">
    <source>
        <dbReference type="SAM" id="Phobius"/>
    </source>
</evidence>
<comment type="caution">
    <text evidence="9">The sequence shown here is derived from an EMBL/GenBank/DDBJ whole genome shotgun (WGS) entry which is preliminary data.</text>
</comment>
<keyword evidence="4 7" id="KW-0812">Transmembrane</keyword>
<feature type="domain" description="Sulfatase N-terminal" evidence="8">
    <location>
        <begin position="150"/>
        <end position="285"/>
    </location>
</feature>
<evidence type="ECO:0000256" key="5">
    <source>
        <dbReference type="ARBA" id="ARBA00022989"/>
    </source>
</evidence>
<dbReference type="SUPFAM" id="SSF53649">
    <property type="entry name" value="Alkaline phosphatase-like"/>
    <property type="match status" value="1"/>
</dbReference>
<evidence type="ECO:0000313" key="10">
    <source>
        <dbReference type="Proteomes" id="UP000318940"/>
    </source>
</evidence>
<dbReference type="InterPro" id="IPR050448">
    <property type="entry name" value="OpgB/LTA_synthase_biosynth"/>
</dbReference>
<keyword evidence="3" id="KW-1003">Cell membrane</keyword>
<keyword evidence="9" id="KW-0808">Transferase</keyword>
<evidence type="ECO:0000256" key="3">
    <source>
        <dbReference type="ARBA" id="ARBA00022475"/>
    </source>
</evidence>
<name>A0A8B5XKK9_STREE</name>
<gene>
    <name evidence="9" type="ORF">AZK02_11735</name>
</gene>
<keyword evidence="6 7" id="KW-0472">Membrane</keyword>
<comment type="subcellular location">
    <subcellularLocation>
        <location evidence="1">Cell membrane</location>
        <topology evidence="1">Multi-pass membrane protein</topology>
    </subcellularLocation>
</comment>
<sequence>FITANTMKVVSKVSVGTAELELLRLWDFIYFMDFPLLAYLLYKKLIQLDRRPFKFRSSVAITALSALLFSANLFLAEIERPDLLSRGFSNYYVVRALSLPAFLGYSANQSYSANKERAKASETDLQPITDYVQEHAAKPNPDYFGLAKGKNVIYLHLESFQQFLLDYKLNIDGTEHEVTPFLNSLYHSQATLAFSNIFNQVKAGKTSDAETMLETGLFGLDQGSFMVNYGGTNTQQAAPFILSKNGYQSSAVFHGNIGTFWNRNTTYKQWGYQYFFDASYFTKQDSSNSFQYGLN</sequence>
<dbReference type="GO" id="GO:0005886">
    <property type="term" value="C:plasma membrane"/>
    <property type="evidence" value="ECO:0007669"/>
    <property type="project" value="UniProtKB-SubCell"/>
</dbReference>